<evidence type="ECO:0000313" key="1">
    <source>
        <dbReference type="EMBL" id="CDZ89065.1"/>
    </source>
</evidence>
<name>A0A098BLE2_9NOCA</name>
<sequence length="153" mass="18445">MPSGIVLPHHVRLETIDLRLRQLLHLRIKRTRRRILRQNRLILLRRVGTNVRQHHRLRVWIINRNPITGRVEPALHTPIRLPELLLLQLRMMPKAKLVEVLRDRRRIILREHQRRRPNTRDKTKRPEEVLLGIFHVALFVRLDAHSAVSRTRS</sequence>
<evidence type="ECO:0000313" key="2">
    <source>
        <dbReference type="Proteomes" id="UP000042997"/>
    </source>
</evidence>
<dbReference type="AlphaFoldDB" id="A0A098BLE2"/>
<reference evidence="1 2" key="1">
    <citation type="journal article" date="2014" name="Genome Announc.">
        <title>Draft Genome Sequence of Propane- and Butane-Oxidizing Actinobacterium Rhodococcus ruber IEGM 231.</title>
        <authorList>
            <person name="Ivshina I.B."/>
            <person name="Kuyukina M.S."/>
            <person name="Krivoruchko A.V."/>
            <person name="Barbe V."/>
            <person name="Fischer C."/>
        </authorList>
    </citation>
    <scope>NUCLEOTIDE SEQUENCE [LARGE SCALE GENOMIC DNA]</scope>
</reference>
<dbReference type="Proteomes" id="UP000042997">
    <property type="component" value="Unassembled WGS sequence"/>
</dbReference>
<gene>
    <name evidence="1" type="ORF">RHRU231_450232</name>
</gene>
<dbReference type="EMBL" id="CCSD01000056">
    <property type="protein sequence ID" value="CDZ89065.1"/>
    <property type="molecule type" value="Genomic_DNA"/>
</dbReference>
<organism evidence="1 2">
    <name type="scientific">Rhodococcus ruber</name>
    <dbReference type="NCBI Taxonomy" id="1830"/>
    <lineage>
        <taxon>Bacteria</taxon>
        <taxon>Bacillati</taxon>
        <taxon>Actinomycetota</taxon>
        <taxon>Actinomycetes</taxon>
        <taxon>Mycobacteriales</taxon>
        <taxon>Nocardiaceae</taxon>
        <taxon>Rhodococcus</taxon>
    </lineage>
</organism>
<proteinExistence type="predicted"/>
<accession>A0A098BLE2</accession>
<protein>
    <submittedName>
        <fullName evidence="1">Uncharacterized protein</fullName>
    </submittedName>
</protein>